<feature type="transmembrane region" description="Helical" evidence="8">
    <location>
        <begin position="14"/>
        <end position="35"/>
    </location>
</feature>
<reference evidence="9 10" key="1">
    <citation type="journal article" date="2016" name="Nat. Commun.">
        <title>Thousands of microbial genomes shed light on interconnected biogeochemical processes in an aquifer system.</title>
        <authorList>
            <person name="Anantharaman K."/>
            <person name="Brown C.T."/>
            <person name="Hug L.A."/>
            <person name="Sharon I."/>
            <person name="Castelle C.J."/>
            <person name="Probst A.J."/>
            <person name="Thomas B.C."/>
            <person name="Singh A."/>
            <person name="Wilkins M.J."/>
            <person name="Karaoz U."/>
            <person name="Brodie E.L."/>
            <person name="Williams K.H."/>
            <person name="Hubbard S.S."/>
            <person name="Banfield J.F."/>
        </authorList>
    </citation>
    <scope>NUCLEOTIDE SEQUENCE [LARGE SCALE GENOMIC DNA]</scope>
</reference>
<evidence type="ECO:0000256" key="6">
    <source>
        <dbReference type="ARBA" id="ARBA00022989"/>
    </source>
</evidence>
<dbReference type="NCBIfam" id="TIGR04178">
    <property type="entry name" value="exo_archaeo"/>
    <property type="match status" value="1"/>
</dbReference>
<evidence type="ECO:0000256" key="7">
    <source>
        <dbReference type="ARBA" id="ARBA00023136"/>
    </source>
</evidence>
<evidence type="ECO:0000256" key="8">
    <source>
        <dbReference type="SAM" id="Phobius"/>
    </source>
</evidence>
<dbReference type="GO" id="GO:0006508">
    <property type="term" value="P:proteolysis"/>
    <property type="evidence" value="ECO:0007669"/>
    <property type="project" value="UniProtKB-KW"/>
</dbReference>
<feature type="transmembrane region" description="Helical" evidence="8">
    <location>
        <begin position="137"/>
        <end position="163"/>
    </location>
</feature>
<accession>A0A1G1VUB6</accession>
<evidence type="ECO:0000256" key="2">
    <source>
        <dbReference type="ARBA" id="ARBA00022475"/>
    </source>
</evidence>
<keyword evidence="3" id="KW-0645">Protease</keyword>
<evidence type="ECO:0008006" key="11">
    <source>
        <dbReference type="Google" id="ProtNLM"/>
    </source>
</evidence>
<keyword evidence="5" id="KW-0378">Hydrolase</keyword>
<feature type="transmembrane region" description="Helical" evidence="8">
    <location>
        <begin position="104"/>
        <end position="125"/>
    </location>
</feature>
<dbReference type="EMBL" id="MHCJ01000002">
    <property type="protein sequence ID" value="OGY18986.1"/>
    <property type="molecule type" value="Genomic_DNA"/>
</dbReference>
<protein>
    <recommendedName>
        <fullName evidence="11">Exosortase/archaeosortase family protein</fullName>
    </recommendedName>
</protein>
<evidence type="ECO:0000313" key="10">
    <source>
        <dbReference type="Proteomes" id="UP000179233"/>
    </source>
</evidence>
<dbReference type="InterPro" id="IPR026392">
    <property type="entry name" value="Exo/Archaeosortase_dom"/>
</dbReference>
<sequence length="210" mass="23776">MLIKQKTILLEKETFIWIFIILVVVLVFMPFVTTFNDVLTRIVMSLDGYKVIQDYVVPWEVRMVGVILWPLGLKPGVVGEYLAIGGGPSTPFSRSGQSQLLVEIAWNCIGWQSLLFFVITSWVGLQGDRYTDLSKVKAWMIGFLGTFLVNLFRIAAVVLIAYAFGQSVAIVFHDYGSTLAVLAWLFFFWWFSYAYVLEEKGSLMGSVRST</sequence>
<proteinExistence type="predicted"/>
<name>A0A1G1VUB6_9BACT</name>
<dbReference type="Proteomes" id="UP000179233">
    <property type="component" value="Unassembled WGS sequence"/>
</dbReference>
<keyword evidence="7 8" id="KW-0472">Membrane</keyword>
<keyword evidence="4 8" id="KW-0812">Transmembrane</keyword>
<comment type="subcellular location">
    <subcellularLocation>
        <location evidence="1">Cell membrane</location>
        <topology evidence="1">Multi-pass membrane protein</topology>
    </subcellularLocation>
</comment>
<dbReference type="GO" id="GO:0005886">
    <property type="term" value="C:plasma membrane"/>
    <property type="evidence" value="ECO:0007669"/>
    <property type="project" value="UniProtKB-SubCell"/>
</dbReference>
<evidence type="ECO:0000256" key="3">
    <source>
        <dbReference type="ARBA" id="ARBA00022670"/>
    </source>
</evidence>
<feature type="transmembrane region" description="Helical" evidence="8">
    <location>
        <begin position="175"/>
        <end position="196"/>
    </location>
</feature>
<evidence type="ECO:0000256" key="5">
    <source>
        <dbReference type="ARBA" id="ARBA00022801"/>
    </source>
</evidence>
<organism evidence="9 10">
    <name type="scientific">Candidatus Chisholmbacteria bacterium RIFCSPHIGHO2_01_FULL_52_32</name>
    <dbReference type="NCBI Taxonomy" id="1797591"/>
    <lineage>
        <taxon>Bacteria</taxon>
        <taxon>Candidatus Chisholmiibacteriota</taxon>
    </lineage>
</organism>
<evidence type="ECO:0000313" key="9">
    <source>
        <dbReference type="EMBL" id="OGY18986.1"/>
    </source>
</evidence>
<gene>
    <name evidence="9" type="ORF">A2786_00930</name>
</gene>
<keyword evidence="2" id="KW-1003">Cell membrane</keyword>
<dbReference type="GO" id="GO:0008233">
    <property type="term" value="F:peptidase activity"/>
    <property type="evidence" value="ECO:0007669"/>
    <property type="project" value="UniProtKB-KW"/>
</dbReference>
<keyword evidence="6 8" id="KW-1133">Transmembrane helix</keyword>
<evidence type="ECO:0000256" key="1">
    <source>
        <dbReference type="ARBA" id="ARBA00004651"/>
    </source>
</evidence>
<evidence type="ECO:0000256" key="4">
    <source>
        <dbReference type="ARBA" id="ARBA00022692"/>
    </source>
</evidence>
<dbReference type="AlphaFoldDB" id="A0A1G1VUB6"/>
<comment type="caution">
    <text evidence="9">The sequence shown here is derived from an EMBL/GenBank/DDBJ whole genome shotgun (WGS) entry which is preliminary data.</text>
</comment>